<accession>A0A853CD45</accession>
<protein>
    <submittedName>
        <fullName evidence="2">Uncharacterized protein</fullName>
    </submittedName>
</protein>
<dbReference type="Proteomes" id="UP000541969">
    <property type="component" value="Unassembled WGS sequence"/>
</dbReference>
<name>A0A853CD45_9ACTN</name>
<sequence length="224" mass="21988">MNRGPLVTLLAVFGLALVLLAVNYTRQPEPAGQAAVSSGTTTSAPTSSPPATTTSAPTTTPAATPFPAQVVYAGHTAGGEASVAVAVKDDQALAYVCDGTTLEAWLRGSAANGELALQGNGGATLTGALANGQLAGTLTVGPLSVGFAAAPVDAPAGLYRANATNGGLLDKIGWIVQPDGSTVGLRNRGGSVEPAPAFDPQATTVVVDGNQVPVERVAGDSGEG</sequence>
<evidence type="ECO:0000313" key="3">
    <source>
        <dbReference type="Proteomes" id="UP000541969"/>
    </source>
</evidence>
<gene>
    <name evidence="2" type="ORF">GGQ55_001297</name>
</gene>
<feature type="region of interest" description="Disordered" evidence="1">
    <location>
        <begin position="31"/>
        <end position="62"/>
    </location>
</feature>
<keyword evidence="3" id="KW-1185">Reference proteome</keyword>
<dbReference type="AlphaFoldDB" id="A0A853CD45"/>
<comment type="caution">
    <text evidence="2">The sequence shown here is derived from an EMBL/GenBank/DDBJ whole genome shotgun (WGS) entry which is preliminary data.</text>
</comment>
<evidence type="ECO:0000256" key="1">
    <source>
        <dbReference type="SAM" id="MobiDB-lite"/>
    </source>
</evidence>
<reference evidence="2 3" key="1">
    <citation type="submission" date="2020-07" db="EMBL/GenBank/DDBJ databases">
        <title>Sequencing the genomes of 1000 actinobacteria strains.</title>
        <authorList>
            <person name="Klenk H.-P."/>
        </authorList>
    </citation>
    <scope>NUCLEOTIDE SEQUENCE [LARGE SCALE GENOMIC DNA]</scope>
    <source>
        <strain evidence="2 3">DSM 104001</strain>
    </source>
</reference>
<proteinExistence type="predicted"/>
<organism evidence="2 3">
    <name type="scientific">Petropleomorpha daqingensis</name>
    <dbReference type="NCBI Taxonomy" id="2026353"/>
    <lineage>
        <taxon>Bacteria</taxon>
        <taxon>Bacillati</taxon>
        <taxon>Actinomycetota</taxon>
        <taxon>Actinomycetes</taxon>
        <taxon>Geodermatophilales</taxon>
        <taxon>Geodermatophilaceae</taxon>
        <taxon>Petropleomorpha</taxon>
    </lineage>
</organism>
<feature type="compositionally biased region" description="Low complexity" evidence="1">
    <location>
        <begin position="34"/>
        <end position="62"/>
    </location>
</feature>
<evidence type="ECO:0000313" key="2">
    <source>
        <dbReference type="EMBL" id="NYJ05019.1"/>
    </source>
</evidence>
<dbReference type="EMBL" id="JACBZT010000001">
    <property type="protein sequence ID" value="NYJ05019.1"/>
    <property type="molecule type" value="Genomic_DNA"/>
</dbReference>
<dbReference type="RefSeq" id="WP_179715658.1">
    <property type="nucleotide sequence ID" value="NZ_JACBZT010000001.1"/>
</dbReference>